<dbReference type="PANTHER" id="PTHR23199">
    <property type="entry name" value="NEUROTROPHIN 1-RELATED"/>
    <property type="match status" value="1"/>
</dbReference>
<keyword evidence="4" id="KW-0812">Transmembrane</keyword>
<name>A0A1Y1KBJ1_PHOPY</name>
<keyword evidence="2" id="KW-1015">Disulfide bond</keyword>
<keyword evidence="1" id="KW-0732">Signal</keyword>
<dbReference type="GO" id="GO:0005615">
    <property type="term" value="C:extracellular space"/>
    <property type="evidence" value="ECO:0007669"/>
    <property type="project" value="UniProtKB-ARBA"/>
</dbReference>
<dbReference type="SUPFAM" id="SSF57501">
    <property type="entry name" value="Cystine-knot cytokines"/>
    <property type="match status" value="1"/>
</dbReference>
<dbReference type="GO" id="GO:0008083">
    <property type="term" value="F:growth factor activity"/>
    <property type="evidence" value="ECO:0007669"/>
    <property type="project" value="TreeGrafter"/>
</dbReference>
<keyword evidence="4" id="KW-0472">Membrane</keyword>
<reference evidence="6" key="1">
    <citation type="journal article" date="2016" name="Sci. Rep.">
        <title>Molecular characterization of firefly nuptial gifts: a multi-omics approach sheds light on postcopulatory sexual selection.</title>
        <authorList>
            <person name="Al-Wathiqui N."/>
            <person name="Fallon T.R."/>
            <person name="South A."/>
            <person name="Weng J.K."/>
            <person name="Lewis S.M."/>
        </authorList>
    </citation>
    <scope>NUCLEOTIDE SEQUENCE</scope>
</reference>
<sequence length="215" mass="24312">MGNFANLFVVYMICISICGLNGQRRRPPHIARPVAFARGGNIQQGNDFSKFFDYHNLAETADCVHHLCYNVTNYPSDTIKNIIAKKKEYHHLFGSVIEPYTPPSILAKSPVSSGTEDRNMCATRQYTHYPQTALNKFSKRVVIVNVDDFKQSVSFEICQSNARCFMDDHTPLHYETSCKQQYTVIRLVSIAENGDVSLDSVPVPSSCVCTYRRTV</sequence>
<dbReference type="InterPro" id="IPR029034">
    <property type="entry name" value="Cystine-knot_cytokine"/>
</dbReference>
<evidence type="ECO:0000256" key="2">
    <source>
        <dbReference type="ARBA" id="ARBA00023157"/>
    </source>
</evidence>
<evidence type="ECO:0000256" key="1">
    <source>
        <dbReference type="ARBA" id="ARBA00022729"/>
    </source>
</evidence>
<feature type="transmembrane region" description="Helical" evidence="4">
    <location>
        <begin position="6"/>
        <end position="22"/>
    </location>
</feature>
<evidence type="ECO:0000256" key="3">
    <source>
        <dbReference type="ARBA" id="ARBA00023180"/>
    </source>
</evidence>
<dbReference type="PANTHER" id="PTHR23199:SF12">
    <property type="entry name" value="NEUROTROPHIN 1-RELATED"/>
    <property type="match status" value="1"/>
</dbReference>
<dbReference type="Gene3D" id="2.10.90.10">
    <property type="entry name" value="Cystine-knot cytokines"/>
    <property type="match status" value="1"/>
</dbReference>
<keyword evidence="3" id="KW-0325">Glycoprotein</keyword>
<protein>
    <recommendedName>
        <fullName evidence="5">Spaetzle domain-containing protein</fullName>
    </recommendedName>
</protein>
<evidence type="ECO:0000259" key="5">
    <source>
        <dbReference type="Pfam" id="PF16077"/>
    </source>
</evidence>
<dbReference type="GO" id="GO:0045087">
    <property type="term" value="P:innate immune response"/>
    <property type="evidence" value="ECO:0007669"/>
    <property type="project" value="TreeGrafter"/>
</dbReference>
<dbReference type="EMBL" id="GEZM01087159">
    <property type="protein sequence ID" value="JAV58883.1"/>
    <property type="molecule type" value="Transcribed_RNA"/>
</dbReference>
<proteinExistence type="predicted"/>
<evidence type="ECO:0000256" key="4">
    <source>
        <dbReference type="SAM" id="Phobius"/>
    </source>
</evidence>
<feature type="domain" description="Spaetzle" evidence="5">
    <location>
        <begin position="119"/>
        <end position="210"/>
    </location>
</feature>
<dbReference type="GO" id="GO:0005121">
    <property type="term" value="F:Toll binding"/>
    <property type="evidence" value="ECO:0007669"/>
    <property type="project" value="TreeGrafter"/>
</dbReference>
<keyword evidence="4" id="KW-1133">Transmembrane helix</keyword>
<dbReference type="GO" id="GO:0021556">
    <property type="term" value="P:central nervous system formation"/>
    <property type="evidence" value="ECO:0007669"/>
    <property type="project" value="TreeGrafter"/>
</dbReference>
<dbReference type="AlphaFoldDB" id="A0A1Y1KBJ1"/>
<dbReference type="Pfam" id="PF16077">
    <property type="entry name" value="Spaetzle"/>
    <property type="match status" value="1"/>
</dbReference>
<evidence type="ECO:0000313" key="6">
    <source>
        <dbReference type="EMBL" id="JAV58883.1"/>
    </source>
</evidence>
<dbReference type="InterPro" id="IPR052444">
    <property type="entry name" value="Spz/Toll_ligand-like"/>
</dbReference>
<accession>A0A1Y1KBJ1</accession>
<organism evidence="6">
    <name type="scientific">Photinus pyralis</name>
    <name type="common">Common eastern firefly</name>
    <name type="synonym">Lampyris pyralis</name>
    <dbReference type="NCBI Taxonomy" id="7054"/>
    <lineage>
        <taxon>Eukaryota</taxon>
        <taxon>Metazoa</taxon>
        <taxon>Ecdysozoa</taxon>
        <taxon>Arthropoda</taxon>
        <taxon>Hexapoda</taxon>
        <taxon>Insecta</taxon>
        <taxon>Pterygota</taxon>
        <taxon>Neoptera</taxon>
        <taxon>Endopterygota</taxon>
        <taxon>Coleoptera</taxon>
        <taxon>Polyphaga</taxon>
        <taxon>Elateriformia</taxon>
        <taxon>Elateroidea</taxon>
        <taxon>Lampyridae</taxon>
        <taxon>Lampyrinae</taxon>
        <taxon>Photinus</taxon>
    </lineage>
</organism>
<dbReference type="InterPro" id="IPR032104">
    <property type="entry name" value="Spaetzle"/>
</dbReference>